<evidence type="ECO:0000313" key="3">
    <source>
        <dbReference type="EMBL" id="QMW23515.1"/>
    </source>
</evidence>
<evidence type="ECO:0000313" key="4">
    <source>
        <dbReference type="Proteomes" id="UP000515292"/>
    </source>
</evidence>
<keyword evidence="4" id="KW-1185">Reference proteome</keyword>
<evidence type="ECO:0000256" key="2">
    <source>
        <dbReference type="ARBA" id="ARBA00022649"/>
    </source>
</evidence>
<dbReference type="KEGG" id="sand:H3309_03165"/>
<dbReference type="PANTHER" id="PTHR33755:SF6">
    <property type="entry name" value="PLASMID STABILIZATION SYSTEM PROTEIN"/>
    <property type="match status" value="1"/>
</dbReference>
<proteinExistence type="inferred from homology"/>
<gene>
    <name evidence="3" type="ORF">H3309_03165</name>
</gene>
<dbReference type="Pfam" id="PF05016">
    <property type="entry name" value="ParE_toxin"/>
    <property type="match status" value="1"/>
</dbReference>
<dbReference type="Proteomes" id="UP000515292">
    <property type="component" value="Chromosome"/>
</dbReference>
<organism evidence="3 4">
    <name type="scientific">Sandaracinobacteroides saxicola</name>
    <dbReference type="NCBI Taxonomy" id="2759707"/>
    <lineage>
        <taxon>Bacteria</taxon>
        <taxon>Pseudomonadati</taxon>
        <taxon>Pseudomonadota</taxon>
        <taxon>Alphaproteobacteria</taxon>
        <taxon>Sphingomonadales</taxon>
        <taxon>Sphingosinicellaceae</taxon>
        <taxon>Sandaracinobacteroides</taxon>
    </lineage>
</organism>
<comment type="similarity">
    <text evidence="1">Belongs to the RelE toxin family.</text>
</comment>
<dbReference type="EMBL" id="CP059851">
    <property type="protein sequence ID" value="QMW23515.1"/>
    <property type="molecule type" value="Genomic_DNA"/>
</dbReference>
<dbReference type="InterPro" id="IPR035093">
    <property type="entry name" value="RelE/ParE_toxin_dom_sf"/>
</dbReference>
<dbReference type="InterPro" id="IPR051803">
    <property type="entry name" value="TA_system_RelE-like_toxin"/>
</dbReference>
<dbReference type="Gene3D" id="3.30.2310.20">
    <property type="entry name" value="RelE-like"/>
    <property type="match status" value="1"/>
</dbReference>
<protein>
    <submittedName>
        <fullName evidence="3">Type II toxin-antitoxin system RelE/ParE family toxin</fullName>
    </submittedName>
</protein>
<sequence length="106" mass="12126">MRRLSYLRSAQRDIAIIQRFIARESGYPLTARAFVASLQDRCRKLAELPGTLGQARPELGPDIRSIVHKGYLIFFRYRQDVLQIINIIEGHRDVQALFGEEASPLS</sequence>
<keyword evidence="2" id="KW-1277">Toxin-antitoxin system</keyword>
<dbReference type="RefSeq" id="WP_182297338.1">
    <property type="nucleotide sequence ID" value="NZ_CP059851.1"/>
</dbReference>
<dbReference type="PANTHER" id="PTHR33755">
    <property type="entry name" value="TOXIN PARE1-RELATED"/>
    <property type="match status" value="1"/>
</dbReference>
<reference evidence="3 4" key="1">
    <citation type="submission" date="2020-07" db="EMBL/GenBank/DDBJ databases">
        <title>Complete genome sequence for Sandaracinobacter sp. M6.</title>
        <authorList>
            <person name="Tang Y."/>
            <person name="Liu Q."/>
            <person name="Guo Z."/>
            <person name="Lei P."/>
            <person name="Huang B."/>
        </authorList>
    </citation>
    <scope>NUCLEOTIDE SEQUENCE [LARGE SCALE GENOMIC DNA]</scope>
    <source>
        <strain evidence="3 4">M6</strain>
    </source>
</reference>
<evidence type="ECO:0000256" key="1">
    <source>
        <dbReference type="ARBA" id="ARBA00006226"/>
    </source>
</evidence>
<dbReference type="AlphaFoldDB" id="A0A7G5IJH3"/>
<dbReference type="InterPro" id="IPR007712">
    <property type="entry name" value="RelE/ParE_toxin"/>
</dbReference>
<name>A0A7G5IJH3_9SPHN</name>
<accession>A0A7G5IJH3</accession>